<proteinExistence type="predicted"/>
<feature type="compositionally biased region" description="Polar residues" evidence="1">
    <location>
        <begin position="343"/>
        <end position="369"/>
    </location>
</feature>
<evidence type="ECO:0000313" key="3">
    <source>
        <dbReference type="Proteomes" id="UP000585474"/>
    </source>
</evidence>
<reference evidence="2 3" key="1">
    <citation type="submission" date="2019-07" db="EMBL/GenBank/DDBJ databases">
        <title>De Novo Assembly of kiwifruit Actinidia rufa.</title>
        <authorList>
            <person name="Sugita-Konishi S."/>
            <person name="Sato K."/>
            <person name="Mori E."/>
            <person name="Abe Y."/>
            <person name="Kisaki G."/>
            <person name="Hamano K."/>
            <person name="Suezawa K."/>
            <person name="Otani M."/>
            <person name="Fukuda T."/>
            <person name="Manabe T."/>
            <person name="Gomi K."/>
            <person name="Tabuchi M."/>
            <person name="Akimitsu K."/>
            <person name="Kataoka I."/>
        </authorList>
    </citation>
    <scope>NUCLEOTIDE SEQUENCE [LARGE SCALE GENOMIC DNA]</scope>
    <source>
        <strain evidence="3">cv. Fuchu</strain>
    </source>
</reference>
<accession>A0A7J0E307</accession>
<keyword evidence="3" id="KW-1185">Reference proteome</keyword>
<sequence>MTLTEAIAAMAEGEEFQWQRCSVLNLVVEVLARLPCKSLMRFKCLLKLLHSTISDPSFSMVHRRASASTSLFITRLDHGGDSTPLGCFYAPPQRLCATFLPSEMIELPSSDFQNIDLHNCGVWIHEMRERKFEEQILAVVMRWNCSSESEILILGKNASWRRQSTAHFPQINWLRNQSSVYIDGVLCCRHGCRVSVILFNFIDESLHVVHLPERAYFDGLYYFNFGGRFDLASEAQFGSVEVVDRKLELWILELNYEGGGRSRSNEWINQIIDFLVLVFLGTSPQAGVIDWHKDGLALNHLRPFLGGTPPPTPASSLRVPTAAVNPPPPYAASTQPAAAHPYWTSTNSPLPAANTTTEPRKSSTASSAIGSRFVGPHCFPFPPTDCEKNKRENKGSKMTTLSK</sequence>
<organism evidence="2 3">
    <name type="scientific">Actinidia rufa</name>
    <dbReference type="NCBI Taxonomy" id="165716"/>
    <lineage>
        <taxon>Eukaryota</taxon>
        <taxon>Viridiplantae</taxon>
        <taxon>Streptophyta</taxon>
        <taxon>Embryophyta</taxon>
        <taxon>Tracheophyta</taxon>
        <taxon>Spermatophyta</taxon>
        <taxon>Magnoliopsida</taxon>
        <taxon>eudicotyledons</taxon>
        <taxon>Gunneridae</taxon>
        <taxon>Pentapetalae</taxon>
        <taxon>asterids</taxon>
        <taxon>Ericales</taxon>
        <taxon>Actinidiaceae</taxon>
        <taxon>Actinidia</taxon>
    </lineage>
</organism>
<dbReference type="Proteomes" id="UP000585474">
    <property type="component" value="Unassembled WGS sequence"/>
</dbReference>
<feature type="compositionally biased region" description="Basic and acidic residues" evidence="1">
    <location>
        <begin position="385"/>
        <end position="395"/>
    </location>
</feature>
<protein>
    <submittedName>
        <fullName evidence="2">Uncharacterized protein</fullName>
    </submittedName>
</protein>
<dbReference type="InterPro" id="IPR050796">
    <property type="entry name" value="SCF_F-box_component"/>
</dbReference>
<comment type="caution">
    <text evidence="2">The sequence shown here is derived from an EMBL/GenBank/DDBJ whole genome shotgun (WGS) entry which is preliminary data.</text>
</comment>
<name>A0A7J0E307_9ERIC</name>
<evidence type="ECO:0000256" key="1">
    <source>
        <dbReference type="SAM" id="MobiDB-lite"/>
    </source>
</evidence>
<feature type="region of interest" description="Disordered" evidence="1">
    <location>
        <begin position="307"/>
        <end position="403"/>
    </location>
</feature>
<dbReference type="EMBL" id="BJWL01000001">
    <property type="protein sequence ID" value="GFY80891.1"/>
    <property type="molecule type" value="Genomic_DNA"/>
</dbReference>
<evidence type="ECO:0000313" key="2">
    <source>
        <dbReference type="EMBL" id="GFY80891.1"/>
    </source>
</evidence>
<dbReference type="PANTHER" id="PTHR31672:SF13">
    <property type="entry name" value="F-BOX PROTEIN CPR30-LIKE"/>
    <property type="match status" value="1"/>
</dbReference>
<dbReference type="AlphaFoldDB" id="A0A7J0E307"/>
<gene>
    <name evidence="2" type="ORF">Acr_01g0007000</name>
</gene>
<dbReference type="PANTHER" id="PTHR31672">
    <property type="entry name" value="BNACNNG10540D PROTEIN"/>
    <property type="match status" value="1"/>
</dbReference>